<gene>
    <name evidence="1" type="ORF">BaRGS_00037156</name>
</gene>
<evidence type="ECO:0000313" key="1">
    <source>
        <dbReference type="EMBL" id="KAK7466747.1"/>
    </source>
</evidence>
<protein>
    <recommendedName>
        <fullName evidence="3">Peroxidase</fullName>
    </recommendedName>
</protein>
<keyword evidence="2" id="KW-1185">Reference proteome</keyword>
<organism evidence="1 2">
    <name type="scientific">Batillaria attramentaria</name>
    <dbReference type="NCBI Taxonomy" id="370345"/>
    <lineage>
        <taxon>Eukaryota</taxon>
        <taxon>Metazoa</taxon>
        <taxon>Spiralia</taxon>
        <taxon>Lophotrochozoa</taxon>
        <taxon>Mollusca</taxon>
        <taxon>Gastropoda</taxon>
        <taxon>Caenogastropoda</taxon>
        <taxon>Sorbeoconcha</taxon>
        <taxon>Cerithioidea</taxon>
        <taxon>Batillariidae</taxon>
        <taxon>Batillaria</taxon>
    </lineage>
</organism>
<evidence type="ECO:0008006" key="3">
    <source>
        <dbReference type="Google" id="ProtNLM"/>
    </source>
</evidence>
<sequence>MEVSCSDVVNTARGVSLKRLTGQYWVENRGITHDGCREILSYTEERSSGLLPVRTMCPQVHVKPPSRRLRDPCGILGDTGR</sequence>
<dbReference type="Proteomes" id="UP001519460">
    <property type="component" value="Unassembled WGS sequence"/>
</dbReference>
<accession>A0ABD0J9V1</accession>
<dbReference type="EMBL" id="JACVVK020000547">
    <property type="protein sequence ID" value="KAK7466747.1"/>
    <property type="molecule type" value="Genomic_DNA"/>
</dbReference>
<name>A0ABD0J9V1_9CAEN</name>
<reference evidence="1 2" key="1">
    <citation type="journal article" date="2023" name="Sci. Data">
        <title>Genome assembly of the Korean intertidal mud-creeper Batillaria attramentaria.</title>
        <authorList>
            <person name="Patra A.K."/>
            <person name="Ho P.T."/>
            <person name="Jun S."/>
            <person name="Lee S.J."/>
            <person name="Kim Y."/>
            <person name="Won Y.J."/>
        </authorList>
    </citation>
    <scope>NUCLEOTIDE SEQUENCE [LARGE SCALE GENOMIC DNA]</scope>
    <source>
        <strain evidence="1">Wonlab-2016</strain>
    </source>
</reference>
<comment type="caution">
    <text evidence="1">The sequence shown here is derived from an EMBL/GenBank/DDBJ whole genome shotgun (WGS) entry which is preliminary data.</text>
</comment>
<evidence type="ECO:0000313" key="2">
    <source>
        <dbReference type="Proteomes" id="UP001519460"/>
    </source>
</evidence>
<dbReference type="AlphaFoldDB" id="A0ABD0J9V1"/>
<proteinExistence type="predicted"/>